<proteinExistence type="predicted"/>
<evidence type="ECO:0000256" key="1">
    <source>
        <dbReference type="ARBA" id="ARBA00022729"/>
    </source>
</evidence>
<reference evidence="6 7" key="1">
    <citation type="submission" date="2023-07" db="EMBL/GenBank/DDBJ databases">
        <title>Sorghum-associated microbial communities from plants grown in Nebraska, USA.</title>
        <authorList>
            <person name="Schachtman D."/>
        </authorList>
    </citation>
    <scope>NUCLEOTIDE SEQUENCE [LARGE SCALE GENOMIC DNA]</scope>
    <source>
        <strain evidence="6 7">4138</strain>
    </source>
</reference>
<feature type="chain" id="PRO_5046314524" evidence="3">
    <location>
        <begin position="25"/>
        <end position="830"/>
    </location>
</feature>
<organism evidence="6 7">
    <name type="scientific">Rheinheimera soli</name>
    <dbReference type="NCBI Taxonomy" id="443616"/>
    <lineage>
        <taxon>Bacteria</taxon>
        <taxon>Pseudomonadati</taxon>
        <taxon>Pseudomonadota</taxon>
        <taxon>Gammaproteobacteria</taxon>
        <taxon>Chromatiales</taxon>
        <taxon>Chromatiaceae</taxon>
        <taxon>Rheinheimera</taxon>
    </lineage>
</organism>
<dbReference type="InterPro" id="IPR000015">
    <property type="entry name" value="Fimb_usher"/>
</dbReference>
<name>A0ABU1VWF6_9GAMM</name>
<feature type="compositionally biased region" description="Polar residues" evidence="2">
    <location>
        <begin position="808"/>
        <end position="818"/>
    </location>
</feature>
<accession>A0ABU1VWF6</accession>
<dbReference type="PANTHER" id="PTHR30451">
    <property type="entry name" value="OUTER MEMBRANE USHER PROTEIN"/>
    <property type="match status" value="1"/>
</dbReference>
<feature type="signal peptide" evidence="3">
    <location>
        <begin position="1"/>
        <end position="24"/>
    </location>
</feature>
<dbReference type="RefSeq" id="WP_310275043.1">
    <property type="nucleotide sequence ID" value="NZ_JAVDWR010000001.1"/>
</dbReference>
<evidence type="ECO:0000256" key="3">
    <source>
        <dbReference type="SAM" id="SignalP"/>
    </source>
</evidence>
<keyword evidence="1 3" id="KW-0732">Signal</keyword>
<keyword evidence="7" id="KW-1185">Reference proteome</keyword>
<sequence length="830" mass="90141">MPAFSLNHIAICITCTLLATSASGQTVQSAIPVLQQAEQLPADFASHLFNVPLAVRVELNSNYLGDALLVLTEDDKVQLLSFTDAYNSPYDDSERSFWQQELSDKVALGPCTGCKKQWLALDYSLSDSRLSILTTDVEQQNTAQKYQSLPEGGSSGLIIQNQLNLMNVENSASSSYYHLEAVASTGNWTHHSGAQISKSGVAGNNTYYGVSQLYSQRELQGHSVRAGYFANDPQGLSLRPGRGSGGENMLGLMLSSSDTLVTDQQYPSTVPVYVTADRPAIVEIYRNGFLINSQQVQAGLQAIDTKVLPGGIYEVQLRVVQDGQLISESQAMIYKASNWGDSSEPLRYNLFVGRQTQLFNSTESAFEGDLTAGATLNYLLNASTVVGLGTQYIDKAIQLGGSVDHSLSDRSKLLANYYHSQGKGYGLDAQFIYGFDSGNLVLSQQYSKNTQNKIAVSQQSTALSWQQRISASQSASLRLSHQAHRGTGADISWQYNHKFMDTDSTWRVSAFNRPALSDQTQKRNTGIELSLNINFGQQSSQFYGALGNRTSRDGSKESTAELGWRKQIENSSIKSIGLSSNFDSYGVGLNSYATLQNQYLNSDLYMSRSSFDGKFSSGLNLTSTVVANANGLAASSANTYQGASLIVDLESDQDDLELMAHDSAGQTVVLKPGSNVVPVAAYTPGTVSFDFANSDSAYVSLSQSVQRYHLNKGGVDYLKLSAYKTLTVIGRLLDSEGKALGGHHVLNHSSRTVTENSGFFTLAMRQSAPTLDVLQQGEPLCHFELPSDTGQQQQDLWFVGDLLCQPDQGQMAEQSTQPAPQPEPQIVSPE</sequence>
<dbReference type="Pfam" id="PF15976">
    <property type="entry name" value="CooC_C"/>
    <property type="match status" value="1"/>
</dbReference>
<evidence type="ECO:0000313" key="6">
    <source>
        <dbReference type="EMBL" id="MDR7120027.1"/>
    </source>
</evidence>
<dbReference type="PANTHER" id="PTHR30451:SF5">
    <property type="entry name" value="SLR0019 PROTEIN"/>
    <property type="match status" value="1"/>
</dbReference>
<comment type="caution">
    <text evidence="6">The sequence shown here is derived from an EMBL/GenBank/DDBJ whole genome shotgun (WGS) entry which is preliminary data.</text>
</comment>
<feature type="domain" description="Pilus assembly protein C-terminal" evidence="4">
    <location>
        <begin position="710"/>
        <end position="805"/>
    </location>
</feature>
<evidence type="ECO:0000256" key="2">
    <source>
        <dbReference type="SAM" id="MobiDB-lite"/>
    </source>
</evidence>
<evidence type="ECO:0000259" key="5">
    <source>
        <dbReference type="Pfam" id="PF16967"/>
    </source>
</evidence>
<dbReference type="InterPro" id="IPR032636">
    <property type="entry name" value="Pilus_assem_E-set-like_dom"/>
</dbReference>
<feature type="region of interest" description="Disordered" evidence="2">
    <location>
        <begin position="808"/>
        <end position="830"/>
    </location>
</feature>
<protein>
    <submittedName>
        <fullName evidence="6">Outer membrane usher protein FimD/PapC</fullName>
    </submittedName>
</protein>
<dbReference type="InterPro" id="IPR031917">
    <property type="entry name" value="Pilus_assem_C"/>
</dbReference>
<dbReference type="Pfam" id="PF16967">
    <property type="entry name" value="TcfC"/>
    <property type="match status" value="1"/>
</dbReference>
<gene>
    <name evidence="6" type="ORF">J2W69_000942</name>
</gene>
<evidence type="ECO:0000259" key="4">
    <source>
        <dbReference type="Pfam" id="PF15976"/>
    </source>
</evidence>
<feature type="domain" description="Pilus assembly protein E-set like" evidence="5">
    <location>
        <begin position="268"/>
        <end position="335"/>
    </location>
</feature>
<evidence type="ECO:0000313" key="7">
    <source>
        <dbReference type="Proteomes" id="UP001257909"/>
    </source>
</evidence>
<dbReference type="EMBL" id="JAVDWR010000001">
    <property type="protein sequence ID" value="MDR7120027.1"/>
    <property type="molecule type" value="Genomic_DNA"/>
</dbReference>
<dbReference type="Proteomes" id="UP001257909">
    <property type="component" value="Unassembled WGS sequence"/>
</dbReference>